<dbReference type="AlphaFoldDB" id="A0A811VB45"/>
<dbReference type="Proteomes" id="UP000606786">
    <property type="component" value="Unassembled WGS sequence"/>
</dbReference>
<feature type="region of interest" description="Disordered" evidence="1">
    <location>
        <begin position="122"/>
        <end position="141"/>
    </location>
</feature>
<evidence type="ECO:0000313" key="2">
    <source>
        <dbReference type="EMBL" id="CAD7013488.1"/>
    </source>
</evidence>
<evidence type="ECO:0000313" key="3">
    <source>
        <dbReference type="Proteomes" id="UP000606786"/>
    </source>
</evidence>
<sequence>MWTYMMAASRGERSNMMMSASRRRNESESPKYGYNVGRSMPYRSTARHNVLPLHSTSSTLPPGAYAPYARHSSTATTTPYYESHHHNVSSSIDANLPSVSTSAASTASPPPFHTHAATTSLHRLPTHSGGGSGGGGNHHHHAAHATAAIDEDGTSLFSPLSPCTPLTAAVDKDTHIFVYKGAKAKTTRKRLIANHVGEIMREDPRRMSLEVSDGKATTTLPVWWMKWRDVADVCALLHTMRTTNQKSQARLHVVGQVGEENVLLGARRVAAERMIASRRIIWSWRVASGCHR</sequence>
<reference evidence="2" key="1">
    <citation type="submission" date="2020-11" db="EMBL/GenBank/DDBJ databases">
        <authorList>
            <person name="Whitehead M."/>
        </authorList>
    </citation>
    <scope>NUCLEOTIDE SEQUENCE</scope>
    <source>
        <strain evidence="2">EGII</strain>
    </source>
</reference>
<dbReference type="EMBL" id="CAJHJT010000056">
    <property type="protein sequence ID" value="CAD7013488.1"/>
    <property type="molecule type" value="Genomic_DNA"/>
</dbReference>
<organism evidence="2 3">
    <name type="scientific">Ceratitis capitata</name>
    <name type="common">Mediterranean fruit fly</name>
    <name type="synonym">Tephritis capitata</name>
    <dbReference type="NCBI Taxonomy" id="7213"/>
    <lineage>
        <taxon>Eukaryota</taxon>
        <taxon>Metazoa</taxon>
        <taxon>Ecdysozoa</taxon>
        <taxon>Arthropoda</taxon>
        <taxon>Hexapoda</taxon>
        <taxon>Insecta</taxon>
        <taxon>Pterygota</taxon>
        <taxon>Neoptera</taxon>
        <taxon>Endopterygota</taxon>
        <taxon>Diptera</taxon>
        <taxon>Brachycera</taxon>
        <taxon>Muscomorpha</taxon>
        <taxon>Tephritoidea</taxon>
        <taxon>Tephritidae</taxon>
        <taxon>Ceratitis</taxon>
        <taxon>Ceratitis</taxon>
    </lineage>
</organism>
<feature type="compositionally biased region" description="Low complexity" evidence="1">
    <location>
        <begin position="97"/>
        <end position="107"/>
    </location>
</feature>
<feature type="region of interest" description="Disordered" evidence="1">
    <location>
        <begin position="92"/>
        <end position="116"/>
    </location>
</feature>
<proteinExistence type="predicted"/>
<accession>A0A811VB45</accession>
<keyword evidence="3" id="KW-1185">Reference proteome</keyword>
<evidence type="ECO:0000256" key="1">
    <source>
        <dbReference type="SAM" id="MobiDB-lite"/>
    </source>
</evidence>
<name>A0A811VB45_CERCA</name>
<comment type="caution">
    <text evidence="2">The sequence shown here is derived from an EMBL/GenBank/DDBJ whole genome shotgun (WGS) entry which is preliminary data.</text>
</comment>
<protein>
    <submittedName>
        <fullName evidence="2">(Mediterranean fruit fly) hypothetical protein</fullName>
    </submittedName>
</protein>
<gene>
    <name evidence="2" type="ORF">CCAP1982_LOCUS21550</name>
</gene>